<dbReference type="Proteomes" id="UP000727962">
    <property type="component" value="Unassembled WGS sequence"/>
</dbReference>
<name>A0A931LTP8_FIMGI</name>
<dbReference type="SUPFAM" id="SSF52540">
    <property type="entry name" value="P-loop containing nucleoside triphosphate hydrolases"/>
    <property type="match status" value="1"/>
</dbReference>
<dbReference type="Gene3D" id="3.40.50.300">
    <property type="entry name" value="P-loop containing nucleotide triphosphate hydrolases"/>
    <property type="match status" value="1"/>
</dbReference>
<dbReference type="PANTHER" id="PTHR42788:SF13">
    <property type="entry name" value="ALIPHATIC SULFONATES IMPORT ATP-BINDING PROTEIN SSUB"/>
    <property type="match status" value="1"/>
</dbReference>
<keyword evidence="3 6" id="KW-0067">ATP-binding</keyword>
<sequence>MSGGVKLEIESVSKQFATAGCTVDALRDVSLQVAEGEFLILVGLSGCGKSTLLNIVAGLDQADSGRVKISGRPVSGPGRDRAMVFQDGALFPWLTAAQNVEFALRQRGLGAGQCRLRAREYLDLVHLGDFADAHVHQLSGGMRQRVAIARALALEPEVLLMDEPFSALDAQTREELYVELQRIWLEAKATILFVTHNTREAVTLGDRVVLLRRPNGRPSVQGEFPITILRPREIDDTDVAEMAKRIAIAMRDGRDLAELERDHEDPPKTRRLLRGDNPGLGRSIGG</sequence>
<dbReference type="InterPro" id="IPR003593">
    <property type="entry name" value="AAA+_ATPase"/>
</dbReference>
<dbReference type="CDD" id="cd03293">
    <property type="entry name" value="ABC_NrtD_SsuB_transporters"/>
    <property type="match status" value="1"/>
</dbReference>
<evidence type="ECO:0000256" key="1">
    <source>
        <dbReference type="ARBA" id="ARBA00022448"/>
    </source>
</evidence>
<evidence type="ECO:0000256" key="3">
    <source>
        <dbReference type="ARBA" id="ARBA00022840"/>
    </source>
</evidence>
<dbReference type="GO" id="GO:0005524">
    <property type="term" value="F:ATP binding"/>
    <property type="evidence" value="ECO:0007669"/>
    <property type="project" value="UniProtKB-KW"/>
</dbReference>
<evidence type="ECO:0000259" key="5">
    <source>
        <dbReference type="PROSITE" id="PS50893"/>
    </source>
</evidence>
<dbReference type="Pfam" id="PF00005">
    <property type="entry name" value="ABC_tran"/>
    <property type="match status" value="1"/>
</dbReference>
<dbReference type="EMBL" id="JACOSL010000058">
    <property type="protein sequence ID" value="MBI1757295.1"/>
    <property type="molecule type" value="Genomic_DNA"/>
</dbReference>
<comment type="caution">
    <text evidence="6">The sequence shown here is derived from an EMBL/GenBank/DDBJ whole genome shotgun (WGS) entry which is preliminary data.</text>
</comment>
<gene>
    <name evidence="6" type="ORF">HYR64_09345</name>
</gene>
<dbReference type="InterPro" id="IPR050166">
    <property type="entry name" value="ABC_transporter_ATP-bind"/>
</dbReference>
<dbReference type="InterPro" id="IPR003439">
    <property type="entry name" value="ABC_transporter-like_ATP-bd"/>
</dbReference>
<dbReference type="InterPro" id="IPR017871">
    <property type="entry name" value="ABC_transporter-like_CS"/>
</dbReference>
<feature type="region of interest" description="Disordered" evidence="4">
    <location>
        <begin position="257"/>
        <end position="286"/>
    </location>
</feature>
<evidence type="ECO:0000256" key="2">
    <source>
        <dbReference type="ARBA" id="ARBA00022741"/>
    </source>
</evidence>
<feature type="compositionally biased region" description="Basic and acidic residues" evidence="4">
    <location>
        <begin position="257"/>
        <end position="268"/>
    </location>
</feature>
<dbReference type="PROSITE" id="PS00211">
    <property type="entry name" value="ABC_TRANSPORTER_1"/>
    <property type="match status" value="1"/>
</dbReference>
<evidence type="ECO:0000256" key="4">
    <source>
        <dbReference type="SAM" id="MobiDB-lite"/>
    </source>
</evidence>
<reference evidence="6" key="1">
    <citation type="submission" date="2020-07" db="EMBL/GenBank/DDBJ databases">
        <title>Huge and variable diversity of episymbiotic CPR bacteria and DPANN archaea in groundwater ecosystems.</title>
        <authorList>
            <person name="He C.Y."/>
            <person name="Keren R."/>
            <person name="Whittaker M."/>
            <person name="Farag I.F."/>
            <person name="Doudna J."/>
            <person name="Cate J.H.D."/>
            <person name="Banfield J.F."/>
        </authorList>
    </citation>
    <scope>NUCLEOTIDE SEQUENCE</scope>
    <source>
        <strain evidence="6">NC_groundwater_17_Pr7_B-0.1um_64_12</strain>
    </source>
</reference>
<evidence type="ECO:0000313" key="6">
    <source>
        <dbReference type="EMBL" id="MBI1757295.1"/>
    </source>
</evidence>
<keyword evidence="2" id="KW-0547">Nucleotide-binding</keyword>
<dbReference type="AlphaFoldDB" id="A0A931LTP8"/>
<dbReference type="PANTHER" id="PTHR42788">
    <property type="entry name" value="TAURINE IMPORT ATP-BINDING PROTEIN-RELATED"/>
    <property type="match status" value="1"/>
</dbReference>
<protein>
    <submittedName>
        <fullName evidence="6">ABC transporter ATP-binding protein</fullName>
    </submittedName>
</protein>
<keyword evidence="1" id="KW-0813">Transport</keyword>
<dbReference type="PROSITE" id="PS50893">
    <property type="entry name" value="ABC_TRANSPORTER_2"/>
    <property type="match status" value="1"/>
</dbReference>
<organism evidence="6 7">
    <name type="scientific">Fimbriimonas ginsengisoli</name>
    <dbReference type="NCBI Taxonomy" id="1005039"/>
    <lineage>
        <taxon>Bacteria</taxon>
        <taxon>Bacillati</taxon>
        <taxon>Armatimonadota</taxon>
        <taxon>Fimbriimonadia</taxon>
        <taxon>Fimbriimonadales</taxon>
        <taxon>Fimbriimonadaceae</taxon>
        <taxon>Fimbriimonas</taxon>
    </lineage>
</organism>
<accession>A0A931LTP8</accession>
<proteinExistence type="predicted"/>
<evidence type="ECO:0000313" key="7">
    <source>
        <dbReference type="Proteomes" id="UP000727962"/>
    </source>
</evidence>
<dbReference type="InterPro" id="IPR027417">
    <property type="entry name" value="P-loop_NTPase"/>
</dbReference>
<feature type="domain" description="ABC transporter" evidence="5">
    <location>
        <begin position="7"/>
        <end position="238"/>
    </location>
</feature>
<dbReference type="SMART" id="SM00382">
    <property type="entry name" value="AAA"/>
    <property type="match status" value="1"/>
</dbReference>
<dbReference type="GO" id="GO:0016887">
    <property type="term" value="F:ATP hydrolysis activity"/>
    <property type="evidence" value="ECO:0007669"/>
    <property type="project" value="InterPro"/>
</dbReference>